<dbReference type="KEGG" id="azo:azo0259"/>
<dbReference type="AlphaFoldDB" id="A1K221"/>
<dbReference type="InterPro" id="IPR054545">
    <property type="entry name" value="ApeI-like"/>
</dbReference>
<proteinExistence type="predicted"/>
<reference evidence="2 3" key="1">
    <citation type="journal article" date="2006" name="Nat. Biotechnol.">
        <title>Complete genome of the mutualistic, N2-fixing grass endophyte Azoarcus sp. strain BH72.</title>
        <authorList>
            <person name="Krause A."/>
            <person name="Ramakumar A."/>
            <person name="Bartels D."/>
            <person name="Battistoni F."/>
            <person name="Bekel T."/>
            <person name="Boch J."/>
            <person name="Boehm M."/>
            <person name="Friedrich F."/>
            <person name="Hurek T."/>
            <person name="Krause L."/>
            <person name="Linke B."/>
            <person name="McHardy A.C."/>
            <person name="Sarkar A."/>
            <person name="Schneiker S."/>
            <person name="Syed A.A."/>
            <person name="Thauer R."/>
            <person name="Vorhoelter F.-J."/>
            <person name="Weidner S."/>
            <person name="Puehler A."/>
            <person name="Reinhold-Hurek B."/>
            <person name="Kaiser O."/>
            <person name="Goesmann A."/>
        </authorList>
    </citation>
    <scope>NUCLEOTIDE SEQUENCE [LARGE SCALE GENOMIC DNA]</scope>
    <source>
        <strain evidence="2 3">BH72</strain>
    </source>
</reference>
<evidence type="ECO:0000313" key="2">
    <source>
        <dbReference type="EMBL" id="CAL92876.1"/>
    </source>
</evidence>
<dbReference type="eggNOG" id="COG0764">
    <property type="taxonomic scope" value="Bacteria"/>
</dbReference>
<dbReference type="OrthoDB" id="9787658at2"/>
<protein>
    <recommendedName>
        <fullName evidence="1">ApeI dehydratase-like domain-containing protein</fullName>
    </recommendedName>
</protein>
<dbReference type="KEGG" id="aoa:dqs_0272"/>
<dbReference type="Gene3D" id="3.10.129.10">
    <property type="entry name" value="Hotdog Thioesterase"/>
    <property type="match status" value="1"/>
</dbReference>
<evidence type="ECO:0000313" key="3">
    <source>
        <dbReference type="Proteomes" id="UP000002588"/>
    </source>
</evidence>
<dbReference type="GO" id="GO:0016829">
    <property type="term" value="F:lyase activity"/>
    <property type="evidence" value="ECO:0007669"/>
    <property type="project" value="UniProtKB-KW"/>
</dbReference>
<name>A1K221_AZOSB</name>
<dbReference type="RefSeq" id="WP_011763994.1">
    <property type="nucleotide sequence ID" value="NC_008702.1"/>
</dbReference>
<dbReference type="STRING" id="62928.azo0259"/>
<dbReference type="HOGENOM" id="CLU_078912_5_2_4"/>
<dbReference type="Pfam" id="PF22818">
    <property type="entry name" value="ApeI-like"/>
    <property type="match status" value="1"/>
</dbReference>
<accession>A1K221</accession>
<keyword evidence="3" id="KW-1185">Reference proteome</keyword>
<feature type="domain" description="ApeI dehydratase-like" evidence="1">
    <location>
        <begin position="7"/>
        <end position="94"/>
    </location>
</feature>
<dbReference type="EMBL" id="AM406670">
    <property type="protein sequence ID" value="CAL92876.1"/>
    <property type="molecule type" value="Genomic_DNA"/>
</dbReference>
<dbReference type="SUPFAM" id="SSF54637">
    <property type="entry name" value="Thioesterase/thiol ester dehydrase-isomerase"/>
    <property type="match status" value="1"/>
</dbReference>
<sequence length="103" mass="10432">MSGSRTLAIAADHPAFAGHFPGRPIVPGVVLLDEAVQALEAEFALPPTCWKLASAKFLSPVGPGDVVTLSWQAPAASGAIAFRLACGERAVASGTLAPPDAAR</sequence>
<organism evidence="2 3">
    <name type="scientific">Azoarcus sp. (strain BH72)</name>
    <dbReference type="NCBI Taxonomy" id="418699"/>
    <lineage>
        <taxon>Bacteria</taxon>
        <taxon>Pseudomonadati</taxon>
        <taxon>Pseudomonadota</taxon>
        <taxon>Betaproteobacteria</taxon>
        <taxon>Rhodocyclales</taxon>
        <taxon>Zoogloeaceae</taxon>
        <taxon>Azoarcus</taxon>
    </lineage>
</organism>
<dbReference type="Proteomes" id="UP000002588">
    <property type="component" value="Chromosome"/>
</dbReference>
<dbReference type="InterPro" id="IPR029069">
    <property type="entry name" value="HotDog_dom_sf"/>
</dbReference>
<evidence type="ECO:0000259" key="1">
    <source>
        <dbReference type="Pfam" id="PF22818"/>
    </source>
</evidence>
<gene>
    <name evidence="2" type="ordered locus">azo0259</name>
</gene>